<feature type="transmembrane region" description="Helical" evidence="6">
    <location>
        <begin position="21"/>
        <end position="39"/>
    </location>
</feature>
<dbReference type="PANTHER" id="PTHR30250">
    <property type="entry name" value="PST FAMILY PREDICTED COLANIC ACID TRANSPORTER"/>
    <property type="match status" value="1"/>
</dbReference>
<dbReference type="Pfam" id="PF01943">
    <property type="entry name" value="Polysacc_synt"/>
    <property type="match status" value="1"/>
</dbReference>
<evidence type="ECO:0000256" key="2">
    <source>
        <dbReference type="ARBA" id="ARBA00022475"/>
    </source>
</evidence>
<dbReference type="Proteomes" id="UP001139226">
    <property type="component" value="Unassembled WGS sequence"/>
</dbReference>
<feature type="transmembrane region" description="Helical" evidence="6">
    <location>
        <begin position="126"/>
        <end position="143"/>
    </location>
</feature>
<evidence type="ECO:0000313" key="7">
    <source>
        <dbReference type="EMBL" id="MCH4821981.1"/>
    </source>
</evidence>
<comment type="subcellular location">
    <subcellularLocation>
        <location evidence="1">Cell membrane</location>
        <topology evidence="1">Multi-pass membrane protein</topology>
    </subcellularLocation>
</comment>
<feature type="transmembrane region" description="Helical" evidence="6">
    <location>
        <begin position="93"/>
        <end position="120"/>
    </location>
</feature>
<gene>
    <name evidence="7" type="ORF">ML462_02245</name>
</gene>
<comment type="caution">
    <text evidence="7">The sequence shown here is derived from an EMBL/GenBank/DDBJ whole genome shotgun (WGS) entry which is preliminary data.</text>
</comment>
<sequence length="420" mass="48462">MIKRIREIFSNRSARTLINNFFSLSSMQLVGMLLPLVTLPYILRVLGFEKYGIIVLASSLVAYFQSVTDFSFKITATRDVAKFRGNPRKLNLIYSRVLTVKLILLLFSFSIITTVVFLYAPFWDDRLIFFLSMPLLLGHALFPDWFFQGIEKMKYISFLDIGIKLFFTCCIFIFVKKPGDFWIYPLLYSGSYIMAGFIGQLILVRNFNLRFIWLKQARIKNVLLDNYPVFVNQFVPTLYNNSTTFLLGIFGTSIMVGNYAAIKRIVDLAVRLLSIVSRVFFPLLNRNRDAFVRYRQLVLSVSIALCLLILLSSKLIFWYLNIDYSNAVYVLLVLVIGIIGYSVYDIYGLNYFIVRREDKLVMSNTLKVSFAGFLLAFPLVYYFGILGAAINLSLARILLGGGIYYKYHFRKLNPLKSIKV</sequence>
<name>A0A9X2A9E1_9FLAO</name>
<keyword evidence="4 6" id="KW-1133">Transmembrane helix</keyword>
<keyword evidence="2" id="KW-1003">Cell membrane</keyword>
<organism evidence="7 8">
    <name type="scientific">Christiangramia lutea</name>
    <dbReference type="NCBI Taxonomy" id="1607951"/>
    <lineage>
        <taxon>Bacteria</taxon>
        <taxon>Pseudomonadati</taxon>
        <taxon>Bacteroidota</taxon>
        <taxon>Flavobacteriia</taxon>
        <taxon>Flavobacteriales</taxon>
        <taxon>Flavobacteriaceae</taxon>
        <taxon>Christiangramia</taxon>
    </lineage>
</organism>
<keyword evidence="5 6" id="KW-0472">Membrane</keyword>
<protein>
    <submittedName>
        <fullName evidence="7">Oligosaccharide flippase family protein</fullName>
    </submittedName>
</protein>
<feature type="transmembrane region" description="Helical" evidence="6">
    <location>
        <begin position="365"/>
        <end position="383"/>
    </location>
</feature>
<evidence type="ECO:0000256" key="6">
    <source>
        <dbReference type="SAM" id="Phobius"/>
    </source>
</evidence>
<evidence type="ECO:0000256" key="5">
    <source>
        <dbReference type="ARBA" id="ARBA00023136"/>
    </source>
</evidence>
<feature type="transmembrane region" description="Helical" evidence="6">
    <location>
        <begin position="155"/>
        <end position="175"/>
    </location>
</feature>
<dbReference type="AlphaFoldDB" id="A0A9X2A9E1"/>
<dbReference type="PANTHER" id="PTHR30250:SF11">
    <property type="entry name" value="O-ANTIGEN TRANSPORTER-RELATED"/>
    <property type="match status" value="1"/>
</dbReference>
<dbReference type="EMBL" id="JAKVTV010000001">
    <property type="protein sequence ID" value="MCH4821981.1"/>
    <property type="molecule type" value="Genomic_DNA"/>
</dbReference>
<dbReference type="InterPro" id="IPR050833">
    <property type="entry name" value="Poly_Biosynth_Transport"/>
</dbReference>
<feature type="transmembrane region" description="Helical" evidence="6">
    <location>
        <begin position="326"/>
        <end position="344"/>
    </location>
</feature>
<dbReference type="RefSeq" id="WP_240712104.1">
    <property type="nucleotide sequence ID" value="NZ_JAKVTV010000001.1"/>
</dbReference>
<accession>A0A9X2A9E1</accession>
<dbReference type="InterPro" id="IPR002797">
    <property type="entry name" value="Polysacc_synth"/>
</dbReference>
<feature type="transmembrane region" description="Helical" evidence="6">
    <location>
        <begin position="297"/>
        <end position="320"/>
    </location>
</feature>
<keyword evidence="8" id="KW-1185">Reference proteome</keyword>
<proteinExistence type="predicted"/>
<feature type="transmembrane region" description="Helical" evidence="6">
    <location>
        <begin position="244"/>
        <end position="262"/>
    </location>
</feature>
<reference evidence="7" key="1">
    <citation type="submission" date="2022-03" db="EMBL/GenBank/DDBJ databases">
        <title>Gramella crocea sp. nov., isolated from activated sludge of a seafood processing plant.</title>
        <authorList>
            <person name="Zhang X."/>
        </authorList>
    </citation>
    <scope>NUCLEOTIDE SEQUENCE</scope>
    <source>
        <strain evidence="7">YJ019</strain>
    </source>
</reference>
<evidence type="ECO:0000256" key="1">
    <source>
        <dbReference type="ARBA" id="ARBA00004651"/>
    </source>
</evidence>
<keyword evidence="3 6" id="KW-0812">Transmembrane</keyword>
<evidence type="ECO:0000256" key="4">
    <source>
        <dbReference type="ARBA" id="ARBA00022989"/>
    </source>
</evidence>
<evidence type="ECO:0000313" key="8">
    <source>
        <dbReference type="Proteomes" id="UP001139226"/>
    </source>
</evidence>
<dbReference type="GO" id="GO:0005886">
    <property type="term" value="C:plasma membrane"/>
    <property type="evidence" value="ECO:0007669"/>
    <property type="project" value="UniProtKB-SubCell"/>
</dbReference>
<evidence type="ECO:0000256" key="3">
    <source>
        <dbReference type="ARBA" id="ARBA00022692"/>
    </source>
</evidence>
<feature type="transmembrane region" description="Helical" evidence="6">
    <location>
        <begin position="181"/>
        <end position="204"/>
    </location>
</feature>